<reference evidence="1 2" key="1">
    <citation type="submission" date="2016-09" db="EMBL/GenBank/DDBJ databases">
        <title>The complete genome sequences of Rhizobium gallicum, symbiovars gallicum and phaseoli, symbionts associated to common bean (Phaseolus vulgaris).</title>
        <authorList>
            <person name="Bustos P."/>
            <person name="Santamaria R.I."/>
            <person name="Perez-Carrascal O.M."/>
            <person name="Juarez S."/>
            <person name="Lozano L."/>
            <person name="Martinez-Flores I."/>
            <person name="Martinez-Romero E."/>
            <person name="Cevallos M."/>
            <person name="Romero D."/>
            <person name="Davila G."/>
            <person name="Gonzalez V."/>
        </authorList>
    </citation>
    <scope>NUCLEOTIDE SEQUENCE [LARGE SCALE GENOMIC DNA]</scope>
    <source>
        <strain evidence="1 2">8C-3</strain>
        <plasmid evidence="2">Plasmid prsp8c3a</plasmid>
    </source>
</reference>
<dbReference type="Proteomes" id="UP000185109">
    <property type="component" value="Plasmid pRsp8C3a"/>
</dbReference>
<dbReference type="AlphaFoldDB" id="A0A1L5P9S8"/>
<proteinExistence type="predicted"/>
<organism evidence="1 2">
    <name type="scientific">Rhizobium etli 8C-3</name>
    <dbReference type="NCBI Taxonomy" id="538025"/>
    <lineage>
        <taxon>Bacteria</taxon>
        <taxon>Pseudomonadati</taxon>
        <taxon>Pseudomonadota</taxon>
        <taxon>Alphaproteobacteria</taxon>
        <taxon>Hyphomicrobiales</taxon>
        <taxon>Rhizobiaceae</taxon>
        <taxon>Rhizobium/Agrobacterium group</taxon>
        <taxon>Rhizobium</taxon>
    </lineage>
</organism>
<dbReference type="RefSeq" id="WP_074063442.1">
    <property type="nucleotide sequence ID" value="NZ_CP017242.1"/>
</dbReference>
<evidence type="ECO:0000313" key="1">
    <source>
        <dbReference type="EMBL" id="APO76947.1"/>
    </source>
</evidence>
<geneLocation type="plasmid" evidence="2">
    <name>prsp8c3a</name>
</geneLocation>
<name>A0A1L5P9S8_RHIET</name>
<protein>
    <submittedName>
        <fullName evidence="1">Uncharacterized protein</fullName>
    </submittedName>
</protein>
<keyword evidence="1" id="KW-0614">Plasmid</keyword>
<evidence type="ECO:0000313" key="2">
    <source>
        <dbReference type="Proteomes" id="UP000185109"/>
    </source>
</evidence>
<gene>
    <name evidence="1" type="ORF">AM571_PA00059</name>
</gene>
<accession>A0A1L5P9S8</accession>
<dbReference type="EMBL" id="CP017242">
    <property type="protein sequence ID" value="APO76947.1"/>
    <property type="molecule type" value="Genomic_DNA"/>
</dbReference>
<sequence>MGTIAKLAERIGSKVNSVSDRTLEKVVSGIQKVVPDDKMEKVGEKIKGFVGEETFDKIESVLDDADDRRIARKYQEYQRNQGIEARRAMMLNRNESNDRSR</sequence>